<evidence type="ECO:0000313" key="3">
    <source>
        <dbReference type="Proteomes" id="UP001501237"/>
    </source>
</evidence>
<dbReference type="InterPro" id="IPR016039">
    <property type="entry name" value="Thiolase-like"/>
</dbReference>
<keyword evidence="3" id="KW-1185">Reference proteome</keyword>
<dbReference type="SUPFAM" id="SSF53901">
    <property type="entry name" value="Thiolase-like"/>
    <property type="match status" value="2"/>
</dbReference>
<evidence type="ECO:0000259" key="1">
    <source>
        <dbReference type="Pfam" id="PF22691"/>
    </source>
</evidence>
<dbReference type="PANTHER" id="PTHR42870:SF1">
    <property type="entry name" value="NON-SPECIFIC LIPID-TRANSFER PROTEIN-LIKE 2"/>
    <property type="match status" value="1"/>
</dbReference>
<proteinExistence type="predicted"/>
<dbReference type="Gene3D" id="3.40.47.10">
    <property type="match status" value="1"/>
</dbReference>
<protein>
    <submittedName>
        <fullName evidence="2">Thiolase</fullName>
    </submittedName>
</protein>
<dbReference type="Proteomes" id="UP001501237">
    <property type="component" value="Unassembled WGS sequence"/>
</dbReference>
<dbReference type="InterPro" id="IPR002155">
    <property type="entry name" value="Thiolase"/>
</dbReference>
<dbReference type="PANTHER" id="PTHR42870">
    <property type="entry name" value="ACETYL-COA C-ACETYLTRANSFERASE"/>
    <property type="match status" value="1"/>
</dbReference>
<dbReference type="NCBIfam" id="NF004811">
    <property type="entry name" value="PRK06158.1"/>
    <property type="match status" value="1"/>
</dbReference>
<dbReference type="EMBL" id="BAAAUV010000004">
    <property type="protein sequence ID" value="GAA3203237.1"/>
    <property type="molecule type" value="Genomic_DNA"/>
</dbReference>
<dbReference type="InterPro" id="IPR055140">
    <property type="entry name" value="Thiolase_C_2"/>
</dbReference>
<sequence>MSVAIAGAAESDLGLTGKSILQLQAQAVGRALADAGLALGDVDGLATAGAGRFSAAQVADYLGLRPVWTDSTFAGGSAFEMYVARAVQAIEAGQCTTVLITYGSDQRSARSRSLGGAVDPWTPEAQFETPYAPLYPLSYYAMAAQRYLHVHGRGREFLAEIAVAARAWALLNPAAFRHEAGPLTVEEVLAAPMISSPIGALDACLVTDGGGAIVLTSADRARDLRRPPVHVLGYGECTTGSSMSQSPDLLRTGALVSGRAAFARAGLRPDDVDVAQIYDSFTITVALSLEDLGFCGRGEAPDFVSGGRIAPGGSFPLNTTGGGLSSCHPGMLGLLLLVEAVRQLRGDCGARQVPDAKIALAHGTGGILSSHATVLLGTEEALP</sequence>
<comment type="caution">
    <text evidence="2">The sequence shown here is derived from an EMBL/GenBank/DDBJ whole genome shotgun (WGS) entry which is preliminary data.</text>
</comment>
<dbReference type="RefSeq" id="WP_344824379.1">
    <property type="nucleotide sequence ID" value="NZ_BAAAUV010000004.1"/>
</dbReference>
<name>A0ABP6Q6H8_9ACTN</name>
<dbReference type="PIRSF" id="PIRSF000429">
    <property type="entry name" value="Ac-CoA_Ac_transf"/>
    <property type="match status" value="1"/>
</dbReference>
<evidence type="ECO:0000313" key="2">
    <source>
        <dbReference type="EMBL" id="GAA3203237.1"/>
    </source>
</evidence>
<feature type="domain" description="Thiolase C-terminal" evidence="1">
    <location>
        <begin position="235"/>
        <end position="378"/>
    </location>
</feature>
<organism evidence="2 3">
    <name type="scientific">Actinocorallia longicatena</name>
    <dbReference type="NCBI Taxonomy" id="111803"/>
    <lineage>
        <taxon>Bacteria</taxon>
        <taxon>Bacillati</taxon>
        <taxon>Actinomycetota</taxon>
        <taxon>Actinomycetes</taxon>
        <taxon>Streptosporangiales</taxon>
        <taxon>Thermomonosporaceae</taxon>
        <taxon>Actinocorallia</taxon>
    </lineage>
</organism>
<accession>A0ABP6Q6H8</accession>
<gene>
    <name evidence="2" type="ORF">GCM10010468_17230</name>
</gene>
<dbReference type="Pfam" id="PF22691">
    <property type="entry name" value="Thiolase_C_1"/>
    <property type="match status" value="1"/>
</dbReference>
<dbReference type="CDD" id="cd00829">
    <property type="entry name" value="SCP-x_thiolase"/>
    <property type="match status" value="1"/>
</dbReference>
<reference evidence="3" key="1">
    <citation type="journal article" date="2019" name="Int. J. Syst. Evol. Microbiol.">
        <title>The Global Catalogue of Microorganisms (GCM) 10K type strain sequencing project: providing services to taxonomists for standard genome sequencing and annotation.</title>
        <authorList>
            <consortium name="The Broad Institute Genomics Platform"/>
            <consortium name="The Broad Institute Genome Sequencing Center for Infectious Disease"/>
            <person name="Wu L."/>
            <person name="Ma J."/>
        </authorList>
    </citation>
    <scope>NUCLEOTIDE SEQUENCE [LARGE SCALE GENOMIC DNA]</scope>
    <source>
        <strain evidence="3">JCM 9377</strain>
    </source>
</reference>